<reference evidence="1" key="2">
    <citation type="journal article" date="2023" name="Proc. Natl. Acad. Sci. U.S.A.">
        <title>A global phylogenomic analysis of the shiitake genus Lentinula.</title>
        <authorList>
            <person name="Sierra-Patev S."/>
            <person name="Min B."/>
            <person name="Naranjo-Ortiz M."/>
            <person name="Looney B."/>
            <person name="Konkel Z."/>
            <person name="Slot J.C."/>
            <person name="Sakamoto Y."/>
            <person name="Steenwyk J.L."/>
            <person name="Rokas A."/>
            <person name="Carro J."/>
            <person name="Camarero S."/>
            <person name="Ferreira P."/>
            <person name="Molpeceres G."/>
            <person name="Ruiz-Duenas F.J."/>
            <person name="Serrano A."/>
            <person name="Henrissat B."/>
            <person name="Drula E."/>
            <person name="Hughes K.W."/>
            <person name="Mata J.L."/>
            <person name="Ishikawa N.K."/>
            <person name="Vargas-Isla R."/>
            <person name="Ushijima S."/>
            <person name="Smith C.A."/>
            <person name="Donoghue J."/>
            <person name="Ahrendt S."/>
            <person name="Andreopoulos W."/>
            <person name="He G."/>
            <person name="LaButti K."/>
            <person name="Lipzen A."/>
            <person name="Ng V."/>
            <person name="Riley R."/>
            <person name="Sandor L."/>
            <person name="Barry K."/>
            <person name="Martinez A.T."/>
            <person name="Xiao Y."/>
            <person name="Gibbons J.G."/>
            <person name="Terashima K."/>
            <person name="Grigoriev I.V."/>
            <person name="Hibbett D."/>
        </authorList>
    </citation>
    <scope>NUCLEOTIDE SEQUENCE</scope>
    <source>
        <strain evidence="1">Sp2 HRB7682 ss15</strain>
    </source>
</reference>
<accession>A0A9W8ZSB0</accession>
<comment type="caution">
    <text evidence="1">The sequence shown here is derived from an EMBL/GenBank/DDBJ whole genome shotgun (WGS) entry which is preliminary data.</text>
</comment>
<protein>
    <submittedName>
        <fullName evidence="1">Uncharacterized protein</fullName>
    </submittedName>
</protein>
<reference evidence="1" key="1">
    <citation type="submission" date="2022-08" db="EMBL/GenBank/DDBJ databases">
        <authorList>
            <consortium name="DOE Joint Genome Institute"/>
            <person name="Min B."/>
            <person name="Riley R."/>
            <person name="Sierra-Patev S."/>
            <person name="Naranjo-Ortiz M."/>
            <person name="Looney B."/>
            <person name="Konkel Z."/>
            <person name="Slot J.C."/>
            <person name="Sakamoto Y."/>
            <person name="Steenwyk J.L."/>
            <person name="Rokas A."/>
            <person name="Carro J."/>
            <person name="Camarero S."/>
            <person name="Ferreira P."/>
            <person name="Molpeceres G."/>
            <person name="Ruiz-Duenas F.J."/>
            <person name="Serrano A."/>
            <person name="Henrissat B."/>
            <person name="Drula E."/>
            <person name="Hughes K.W."/>
            <person name="Mata J.L."/>
            <person name="Ishikawa N.K."/>
            <person name="Vargas-Isla R."/>
            <person name="Ushijima S."/>
            <person name="Smith C.A."/>
            <person name="Ahrendt S."/>
            <person name="Andreopoulos W."/>
            <person name="He G."/>
            <person name="Labutti K."/>
            <person name="Lipzen A."/>
            <person name="Ng V."/>
            <person name="Sandor L."/>
            <person name="Barry K."/>
            <person name="Martinez A.T."/>
            <person name="Xiao Y."/>
            <person name="Gibbons J.G."/>
            <person name="Terashima K."/>
            <person name="Hibbett D.S."/>
            <person name="Grigoriev I.V."/>
        </authorList>
    </citation>
    <scope>NUCLEOTIDE SEQUENCE</scope>
    <source>
        <strain evidence="1">Sp2 HRB7682 ss15</strain>
    </source>
</reference>
<organism evidence="1 2">
    <name type="scientific">Lentinula lateritia</name>
    <dbReference type="NCBI Taxonomy" id="40482"/>
    <lineage>
        <taxon>Eukaryota</taxon>
        <taxon>Fungi</taxon>
        <taxon>Dikarya</taxon>
        <taxon>Basidiomycota</taxon>
        <taxon>Agaricomycotina</taxon>
        <taxon>Agaricomycetes</taxon>
        <taxon>Agaricomycetidae</taxon>
        <taxon>Agaricales</taxon>
        <taxon>Marasmiineae</taxon>
        <taxon>Omphalotaceae</taxon>
        <taxon>Lentinula</taxon>
    </lineage>
</organism>
<sequence>MVSSGMRCLAPIFASSISSFFLETRLVRGSCHVGNHVSQNSLVVEVTEDVEITLTTELQDYN</sequence>
<dbReference type="Proteomes" id="UP001150238">
    <property type="component" value="Unassembled WGS sequence"/>
</dbReference>
<dbReference type="AlphaFoldDB" id="A0A9W8ZSB0"/>
<gene>
    <name evidence="1" type="ORF">C8J55DRAFT_528118</name>
</gene>
<dbReference type="EMBL" id="JANVFS010000049">
    <property type="protein sequence ID" value="KAJ4465651.1"/>
    <property type="molecule type" value="Genomic_DNA"/>
</dbReference>
<evidence type="ECO:0000313" key="2">
    <source>
        <dbReference type="Proteomes" id="UP001150238"/>
    </source>
</evidence>
<proteinExistence type="predicted"/>
<name>A0A9W8ZSB0_9AGAR</name>
<evidence type="ECO:0000313" key="1">
    <source>
        <dbReference type="EMBL" id="KAJ4465651.1"/>
    </source>
</evidence>